<dbReference type="EMBL" id="CAJVQC010022154">
    <property type="protein sequence ID" value="CAG8716712.1"/>
    <property type="molecule type" value="Genomic_DNA"/>
</dbReference>
<gene>
    <name evidence="1" type="ORF">RPERSI_LOCUS10950</name>
</gene>
<comment type="caution">
    <text evidence="1">The sequence shown here is derived from an EMBL/GenBank/DDBJ whole genome shotgun (WGS) entry which is preliminary data.</text>
</comment>
<reference evidence="1" key="1">
    <citation type="submission" date="2021-06" db="EMBL/GenBank/DDBJ databases">
        <authorList>
            <person name="Kallberg Y."/>
            <person name="Tangrot J."/>
            <person name="Rosling A."/>
        </authorList>
    </citation>
    <scope>NUCLEOTIDE SEQUENCE</scope>
    <source>
        <strain evidence="1">MA461A</strain>
    </source>
</reference>
<feature type="non-terminal residue" evidence="1">
    <location>
        <position position="106"/>
    </location>
</feature>
<protein>
    <submittedName>
        <fullName evidence="1">19151_t:CDS:1</fullName>
    </submittedName>
</protein>
<dbReference type="Proteomes" id="UP000789920">
    <property type="component" value="Unassembled WGS sequence"/>
</dbReference>
<organism evidence="1 2">
    <name type="scientific">Racocetra persica</name>
    <dbReference type="NCBI Taxonomy" id="160502"/>
    <lineage>
        <taxon>Eukaryota</taxon>
        <taxon>Fungi</taxon>
        <taxon>Fungi incertae sedis</taxon>
        <taxon>Mucoromycota</taxon>
        <taxon>Glomeromycotina</taxon>
        <taxon>Glomeromycetes</taxon>
        <taxon>Diversisporales</taxon>
        <taxon>Gigasporaceae</taxon>
        <taxon>Racocetra</taxon>
    </lineage>
</organism>
<evidence type="ECO:0000313" key="2">
    <source>
        <dbReference type="Proteomes" id="UP000789920"/>
    </source>
</evidence>
<evidence type="ECO:0000313" key="1">
    <source>
        <dbReference type="EMBL" id="CAG8716712.1"/>
    </source>
</evidence>
<feature type="non-terminal residue" evidence="1">
    <location>
        <position position="1"/>
    </location>
</feature>
<name>A0ACA9PU24_9GLOM</name>
<accession>A0ACA9PU24</accession>
<keyword evidence="2" id="KW-1185">Reference proteome</keyword>
<sequence>TGPDWMSASMSKDNNIRQTLFIDRSIKCLALDNIYDNNLIDYEYTSYILGRWTMSARHCPISNRHPPDVIFCVDNVWSQFMFLDIWWTQTLDNVQNVCVQAIFCEQ</sequence>
<proteinExistence type="predicted"/>